<dbReference type="Proteomes" id="UP000626092">
    <property type="component" value="Unassembled WGS sequence"/>
</dbReference>
<sequence>MQKEYLGFEIFAEDTRDSDDEAEKREELVMALHVDWVEAFDQGSLRSLFGDEKPEGVDKDAPVLMLEEEDICENPFALIVGSILHLLQNYPHDVEHCRKKHLDR</sequence>
<dbReference type="AlphaFoldDB" id="A0A834HGC4"/>
<name>A0A834HGC4_RHOSS</name>
<keyword evidence="2" id="KW-1185">Reference proteome</keyword>
<dbReference type="OrthoDB" id="1808595at2759"/>
<proteinExistence type="predicted"/>
<organism evidence="1 2">
    <name type="scientific">Rhododendron simsii</name>
    <name type="common">Sims's rhododendron</name>
    <dbReference type="NCBI Taxonomy" id="118357"/>
    <lineage>
        <taxon>Eukaryota</taxon>
        <taxon>Viridiplantae</taxon>
        <taxon>Streptophyta</taxon>
        <taxon>Embryophyta</taxon>
        <taxon>Tracheophyta</taxon>
        <taxon>Spermatophyta</taxon>
        <taxon>Magnoliopsida</taxon>
        <taxon>eudicotyledons</taxon>
        <taxon>Gunneridae</taxon>
        <taxon>Pentapetalae</taxon>
        <taxon>asterids</taxon>
        <taxon>Ericales</taxon>
        <taxon>Ericaceae</taxon>
        <taxon>Ericoideae</taxon>
        <taxon>Rhodoreae</taxon>
        <taxon>Rhododendron</taxon>
    </lineage>
</organism>
<reference evidence="1" key="1">
    <citation type="submission" date="2019-11" db="EMBL/GenBank/DDBJ databases">
        <authorList>
            <person name="Liu Y."/>
            <person name="Hou J."/>
            <person name="Li T.-Q."/>
            <person name="Guan C.-H."/>
            <person name="Wu X."/>
            <person name="Wu H.-Z."/>
            <person name="Ling F."/>
            <person name="Zhang R."/>
            <person name="Shi X.-G."/>
            <person name="Ren J.-P."/>
            <person name="Chen E.-F."/>
            <person name="Sun J.-M."/>
        </authorList>
    </citation>
    <scope>NUCLEOTIDE SEQUENCE</scope>
    <source>
        <strain evidence="1">Adult_tree_wgs_1</strain>
        <tissue evidence="1">Leaves</tissue>
    </source>
</reference>
<evidence type="ECO:0000313" key="1">
    <source>
        <dbReference type="EMBL" id="KAF7153352.1"/>
    </source>
</evidence>
<gene>
    <name evidence="1" type="ORF">RHSIM_Rhsim01G0137900</name>
</gene>
<accession>A0A834HGC4</accession>
<evidence type="ECO:0000313" key="2">
    <source>
        <dbReference type="Proteomes" id="UP000626092"/>
    </source>
</evidence>
<protein>
    <submittedName>
        <fullName evidence="1">Uncharacterized protein</fullName>
    </submittedName>
</protein>
<dbReference type="EMBL" id="WJXA01000001">
    <property type="protein sequence ID" value="KAF7153352.1"/>
    <property type="molecule type" value="Genomic_DNA"/>
</dbReference>
<comment type="caution">
    <text evidence="1">The sequence shown here is derived from an EMBL/GenBank/DDBJ whole genome shotgun (WGS) entry which is preliminary data.</text>
</comment>